<dbReference type="RefSeq" id="WP_203808640.1">
    <property type="nucleotide sequence ID" value="NZ_BAAAQE010000094.1"/>
</dbReference>
<evidence type="ECO:0000256" key="1">
    <source>
        <dbReference type="SAM" id="SignalP"/>
    </source>
</evidence>
<sequence>MRTKSLIRIGAVAAAFGVLAPGAAHAAPKKRAVTITFAAAVDEARQGAAVLLSGRAGWSPAGNAATVDVFFRKNGSPGYTLLTSTKADARGSFRKTITAVSGGTFKAVYRGNSKRKTATATDGLRVWTLKTVTRTVFSHSEAGADCSAVPNRCRYTGPTVTLAHSPITVTGKMHCSTPKPGMGIAFTDAPDNSVPPANPGTPQAGPGWVVQSYYAVGTVVLSDPLSWTGHFHAGVGCPPYGQTRPIADWSVIATQDVPEKRFV</sequence>
<name>A0ABQ3XRM6_9ACTN</name>
<evidence type="ECO:0000313" key="2">
    <source>
        <dbReference type="EMBL" id="GID61050.1"/>
    </source>
</evidence>
<reference evidence="2 3" key="1">
    <citation type="submission" date="2021-01" db="EMBL/GenBank/DDBJ databases">
        <title>Whole genome shotgun sequence of Actinoplanes couchii NBRC 106145.</title>
        <authorList>
            <person name="Komaki H."/>
            <person name="Tamura T."/>
        </authorList>
    </citation>
    <scope>NUCLEOTIDE SEQUENCE [LARGE SCALE GENOMIC DNA]</scope>
    <source>
        <strain evidence="2 3">NBRC 106145</strain>
    </source>
</reference>
<protein>
    <submittedName>
        <fullName evidence="2">Uncharacterized protein</fullName>
    </submittedName>
</protein>
<accession>A0ABQ3XRM6</accession>
<dbReference type="Proteomes" id="UP000612282">
    <property type="component" value="Unassembled WGS sequence"/>
</dbReference>
<gene>
    <name evidence="2" type="ORF">Aco03nite_094540</name>
</gene>
<keyword evidence="1" id="KW-0732">Signal</keyword>
<comment type="caution">
    <text evidence="2">The sequence shown here is derived from an EMBL/GenBank/DDBJ whole genome shotgun (WGS) entry which is preliminary data.</text>
</comment>
<keyword evidence="3" id="KW-1185">Reference proteome</keyword>
<proteinExistence type="predicted"/>
<organism evidence="2 3">
    <name type="scientific">Actinoplanes couchii</name>
    <dbReference type="NCBI Taxonomy" id="403638"/>
    <lineage>
        <taxon>Bacteria</taxon>
        <taxon>Bacillati</taxon>
        <taxon>Actinomycetota</taxon>
        <taxon>Actinomycetes</taxon>
        <taxon>Micromonosporales</taxon>
        <taxon>Micromonosporaceae</taxon>
        <taxon>Actinoplanes</taxon>
    </lineage>
</organism>
<evidence type="ECO:0000313" key="3">
    <source>
        <dbReference type="Proteomes" id="UP000612282"/>
    </source>
</evidence>
<dbReference type="EMBL" id="BOMG01000118">
    <property type="protein sequence ID" value="GID61050.1"/>
    <property type="molecule type" value="Genomic_DNA"/>
</dbReference>
<feature type="chain" id="PRO_5045833082" evidence="1">
    <location>
        <begin position="27"/>
        <end position="263"/>
    </location>
</feature>
<feature type="signal peptide" evidence="1">
    <location>
        <begin position="1"/>
        <end position="26"/>
    </location>
</feature>